<dbReference type="OrthoDB" id="1273722at2"/>
<reference evidence="4" key="1">
    <citation type="submission" date="2016-10" db="EMBL/GenBank/DDBJ databases">
        <authorList>
            <person name="Varghese N."/>
            <person name="Submissions S."/>
        </authorList>
    </citation>
    <scope>NUCLEOTIDE SEQUENCE [LARGE SCALE GENOMIC DNA]</scope>
    <source>
        <strain evidence="4">DSM 18733</strain>
    </source>
</reference>
<dbReference type="Pfam" id="PF04738">
    <property type="entry name" value="Lant_dehydr_N"/>
    <property type="match status" value="2"/>
</dbReference>
<evidence type="ECO:0000313" key="3">
    <source>
        <dbReference type="EMBL" id="SEL74911.1"/>
    </source>
</evidence>
<accession>A0A1H7SQP7</accession>
<dbReference type="Proteomes" id="UP000199421">
    <property type="component" value="Unassembled WGS sequence"/>
</dbReference>
<name>A0A1H7SQP7_OLID1</name>
<protein>
    <submittedName>
        <fullName evidence="3">Thiopeptide-type bacteriocin biosynthesis domain-containing protein</fullName>
    </submittedName>
</protein>
<dbReference type="InterPro" id="IPR023809">
    <property type="entry name" value="Thiopep_bacteriocin_synth_dom"/>
</dbReference>
<evidence type="ECO:0000313" key="4">
    <source>
        <dbReference type="Proteomes" id="UP000199421"/>
    </source>
</evidence>
<organism evidence="3 4">
    <name type="scientific">Olivibacter domesticus</name>
    <name type="common">Pseudosphingobacterium domesticum</name>
    <dbReference type="NCBI Taxonomy" id="407022"/>
    <lineage>
        <taxon>Bacteria</taxon>
        <taxon>Pseudomonadati</taxon>
        <taxon>Bacteroidota</taxon>
        <taxon>Sphingobacteriia</taxon>
        <taxon>Sphingobacteriales</taxon>
        <taxon>Sphingobacteriaceae</taxon>
        <taxon>Olivibacter</taxon>
    </lineage>
</organism>
<dbReference type="STRING" id="407022.SAMN05661044_03333"/>
<dbReference type="InterPro" id="IPR006827">
    <property type="entry name" value="Lant_deHydtase_N"/>
</dbReference>
<dbReference type="Pfam" id="PF14028">
    <property type="entry name" value="Lant_dehydr_C"/>
    <property type="match status" value="1"/>
</dbReference>
<feature type="domain" description="Lantibiotic dehydratase N-terminal" evidence="1">
    <location>
        <begin position="248"/>
        <end position="604"/>
    </location>
</feature>
<sequence>MKLKILSPVICRTPLFPYTEKLENVWEELKEAIKLSSTDLYEQIKDTSYADYDKLNPKIKFACWKYFNRARYRSTPFGLFGSITPVPLGLDGDDNRLIISKEIKRHEFTDWSNKDYLLSDIDNLFAQASLFLSNSTIYTCGDQLRYISITEGTFEISGIESQPIIKSVLDFCQEQQSKDAVLDYLTNGLKLQLAVTEDLLKQLIALQLMITDIHPNIIGTDYFERMKVKPDTDSKPYLIAERKLVKGQIDPKTLKVISEAISFLKDHLPIRKNHSLENFKQQFQRKFEYREVPLLVALDPELGVGYDGLEMAPIVNPVISFLKERDQLKDAHPEISYTPLHQFILNKMVQNNEVKLEEFSIEAKTKLKNIKIPNTFSAIIQFDGKQIILKHAGGCTASALLGRFTLANDAIETYCKNIVMLEQDANPEVLFVDISYQAEKNIDNVNRRKSIYDHKLAILSYVDNKHLSFNDLLVSVRQNNVFLRSKKHNKRIIPRLASAYNYTRSDLSLYRFLSDLQNQDLQTNLSLEARSIFPNLDYYPRLVYKNIIFSPSMWKVPQKFRKPHLLQEEQLVSLKIWLQDQKIPNYFKCGDADQHLYINSNTDEDLVHFLQYCKKKEHLYITEVFIKDEAILKNELQQVYLPEFILNIAHLESNYSPLPTDRIELSFHPKSLQVPGGKWLYFEIYMHSSRANDFLTKVLPDFLKKNNQQIASWFFIRYNIPSFHIRLRLKIRDNGNLSELIKVFYDHLNKDIKTGIISDVQIKPYIREIERYGIDYIEQIEWYFSFDSRRAINLLNLKHEESVLYFITIQFLKDVLSQLSLTAQDQLAYAKNIADKFVKEMHIDMLGFKKINEVYKHFQINNNIKTTKVFERSHLVTVAQAIKLLNKIERTQRINLLIDITHMHINRVFIANQRIHELIIYQYLQKHLQAKQKHSKLPI</sequence>
<dbReference type="NCBIfam" id="TIGR03891">
    <property type="entry name" value="thiopep_ocin"/>
    <property type="match status" value="1"/>
</dbReference>
<evidence type="ECO:0000259" key="1">
    <source>
        <dbReference type="Pfam" id="PF04738"/>
    </source>
</evidence>
<feature type="domain" description="Thiopeptide-type bacteriocin biosynthesis" evidence="2">
    <location>
        <begin position="679"/>
        <end position="928"/>
    </location>
</feature>
<dbReference type="RefSeq" id="WP_093326466.1">
    <property type="nucleotide sequence ID" value="NZ_FOAF01000003.1"/>
</dbReference>
<feature type="domain" description="Lantibiotic dehydratase N-terminal" evidence="1">
    <location>
        <begin position="27"/>
        <end position="224"/>
    </location>
</feature>
<proteinExistence type="predicted"/>
<gene>
    <name evidence="3" type="ORF">SAMN05661044_03333</name>
</gene>
<dbReference type="EMBL" id="FOAF01000003">
    <property type="protein sequence ID" value="SEL74911.1"/>
    <property type="molecule type" value="Genomic_DNA"/>
</dbReference>
<evidence type="ECO:0000259" key="2">
    <source>
        <dbReference type="Pfam" id="PF14028"/>
    </source>
</evidence>
<dbReference type="AlphaFoldDB" id="A0A1H7SQP7"/>
<keyword evidence="4" id="KW-1185">Reference proteome</keyword>